<protein>
    <submittedName>
        <fullName evidence="1">Uncharacterized protein</fullName>
    </submittedName>
</protein>
<organism evidence="1">
    <name type="scientific">Ophidiomyces ophidiicola</name>
    <dbReference type="NCBI Taxonomy" id="1387563"/>
    <lineage>
        <taxon>Eukaryota</taxon>
        <taxon>Fungi</taxon>
        <taxon>Dikarya</taxon>
        <taxon>Ascomycota</taxon>
        <taxon>Pezizomycotina</taxon>
        <taxon>Eurotiomycetes</taxon>
        <taxon>Eurotiomycetidae</taxon>
        <taxon>Onygenales</taxon>
        <taxon>Onygenaceae</taxon>
        <taxon>Ophidiomyces</taxon>
    </lineage>
</organism>
<name>A0ACB8UWY7_9EURO</name>
<proteinExistence type="predicted"/>
<accession>A0ACB8UWY7</accession>
<sequence>MPAHNRKERRAAAASAAAPLDGFDSASIPLSRPSSHTFASQKNAKTLLEIAAERNAATGSSQPELIHVSSSGEILGTEKLPHADSSSSCPADRSVDAHDDIGNGDDAEIPPLPDTIFLSFPLSVLYFTLSFLAAHQYAQETPLGKLSRDTIFIAFPTLTFIIHLAHGHIISFRSLNVLGRRAAAKKNAFPGVATSATPLSMQSLFPLNAHNIIFCVISILLGMRLIAMTNEGSYYAVMKRAPSIGTLWVWSVFELSPGPAVLGLLIPVVWAVGWKDYRLI</sequence>
<comment type="caution">
    <text evidence="1">The sequence shown here is derived from an EMBL/GenBank/DDBJ whole genome shotgun (WGS) entry which is preliminary data.</text>
</comment>
<dbReference type="EMBL" id="JALBCA010000041">
    <property type="protein sequence ID" value="KAI2387196.1"/>
    <property type="molecule type" value="Genomic_DNA"/>
</dbReference>
<gene>
    <name evidence="1" type="ORF">LOY88_003218</name>
</gene>
<evidence type="ECO:0000313" key="1">
    <source>
        <dbReference type="EMBL" id="KAI2387196.1"/>
    </source>
</evidence>
<reference evidence="1" key="1">
    <citation type="journal article" date="2022" name="bioRxiv">
        <title>Population genetic analysis of Ophidiomyces ophidiicola, the causative agent of snake fungal disease, indicates recent introductions to the USA.</title>
        <authorList>
            <person name="Ladner J.T."/>
            <person name="Palmer J.M."/>
            <person name="Ettinger C.L."/>
            <person name="Stajich J.E."/>
            <person name="Farrell T.M."/>
            <person name="Glorioso B.M."/>
            <person name="Lawson B."/>
            <person name="Price S.J."/>
            <person name="Stengle A.G."/>
            <person name="Grear D.A."/>
            <person name="Lorch J.M."/>
        </authorList>
    </citation>
    <scope>NUCLEOTIDE SEQUENCE</scope>
    <source>
        <strain evidence="1">NWHC 24266-5</strain>
    </source>
</reference>